<sequence>MADNNGNEQKPTIENPLRVGICTLDELEEKIKAFRVMNQSALKKRFILSREEVFIPGTGDKILQKGLEIDISRAKLMRRHFPGHQVFKTFQPDEGIVIISDMNEMEGIPLTMDMVTQVMNLGKGAYEGFIDRVDNFGDFLNLLKKALFPKLMLIGYLSPKTLESEQLNFVRIRRVDHYIRTIEITHSKYKPRPYFPRLKNIHIDTSDPKSWSRFVVEVVREYTKSYFVEEF</sequence>
<dbReference type="OrthoDB" id="336330at2"/>
<evidence type="ECO:0000313" key="2">
    <source>
        <dbReference type="Proteomes" id="UP000460298"/>
    </source>
</evidence>
<accession>A0A833H0B8</accession>
<name>A0A833H0B8_9LEPT</name>
<proteinExistence type="predicted"/>
<comment type="caution">
    <text evidence="1">The sequence shown here is derived from an EMBL/GenBank/DDBJ whole genome shotgun (WGS) entry which is preliminary data.</text>
</comment>
<organism evidence="1 2">
    <name type="scientific">Leptonema illini</name>
    <dbReference type="NCBI Taxonomy" id="183"/>
    <lineage>
        <taxon>Bacteria</taxon>
        <taxon>Pseudomonadati</taxon>
        <taxon>Spirochaetota</taxon>
        <taxon>Spirochaetia</taxon>
        <taxon>Leptospirales</taxon>
        <taxon>Leptospiraceae</taxon>
        <taxon>Leptonema</taxon>
    </lineage>
</organism>
<evidence type="ECO:0000313" key="1">
    <source>
        <dbReference type="EMBL" id="KAB2931326.1"/>
    </source>
</evidence>
<dbReference type="AlphaFoldDB" id="A0A833H0B8"/>
<gene>
    <name evidence="1" type="ORF">F9K24_13885</name>
</gene>
<dbReference type="RefSeq" id="WP_002771157.1">
    <property type="nucleotide sequence ID" value="NZ_JQDG01000033.1"/>
</dbReference>
<dbReference type="EMBL" id="WBUI01000014">
    <property type="protein sequence ID" value="KAB2931326.1"/>
    <property type="molecule type" value="Genomic_DNA"/>
</dbReference>
<protein>
    <submittedName>
        <fullName evidence="1">Uncharacterized protein</fullName>
    </submittedName>
</protein>
<reference evidence="1 2" key="1">
    <citation type="submission" date="2019-10" db="EMBL/GenBank/DDBJ databases">
        <title>Extracellular Electron Transfer in a Candidatus Methanoperedens spp. Enrichment Culture.</title>
        <authorList>
            <person name="Berger S."/>
            <person name="Rangel Shaw D."/>
            <person name="Berben T."/>
            <person name="In 'T Zandt M."/>
            <person name="Frank J."/>
            <person name="Reimann J."/>
            <person name="Jetten M.S.M."/>
            <person name="Welte C.U."/>
        </authorList>
    </citation>
    <scope>NUCLEOTIDE SEQUENCE [LARGE SCALE GENOMIC DNA]</scope>
    <source>
        <strain evidence="1">SB12</strain>
    </source>
</reference>
<dbReference type="Proteomes" id="UP000460298">
    <property type="component" value="Unassembled WGS sequence"/>
</dbReference>